<dbReference type="Proteomes" id="UP000198598">
    <property type="component" value="Unassembled WGS sequence"/>
</dbReference>
<dbReference type="RefSeq" id="WP_245776740.1">
    <property type="nucleotide sequence ID" value="NZ_FOLQ01000009.1"/>
</dbReference>
<evidence type="ECO:0008006" key="3">
    <source>
        <dbReference type="Google" id="ProtNLM"/>
    </source>
</evidence>
<accession>A0A1I1X5A5</accession>
<gene>
    <name evidence="1" type="ORF">SAMN05216167_109134</name>
</gene>
<evidence type="ECO:0000313" key="1">
    <source>
        <dbReference type="EMBL" id="SFE00853.1"/>
    </source>
</evidence>
<dbReference type="EMBL" id="FOLQ01000009">
    <property type="protein sequence ID" value="SFE00853.1"/>
    <property type="molecule type" value="Genomic_DNA"/>
</dbReference>
<organism evidence="1 2">
    <name type="scientific">Spirosoma endophyticum</name>
    <dbReference type="NCBI Taxonomy" id="662367"/>
    <lineage>
        <taxon>Bacteria</taxon>
        <taxon>Pseudomonadati</taxon>
        <taxon>Bacteroidota</taxon>
        <taxon>Cytophagia</taxon>
        <taxon>Cytophagales</taxon>
        <taxon>Cytophagaceae</taxon>
        <taxon>Spirosoma</taxon>
    </lineage>
</organism>
<proteinExistence type="predicted"/>
<reference evidence="1 2" key="1">
    <citation type="submission" date="2016-10" db="EMBL/GenBank/DDBJ databases">
        <authorList>
            <person name="de Groot N.N."/>
        </authorList>
    </citation>
    <scope>NUCLEOTIDE SEQUENCE [LARGE SCALE GENOMIC DNA]</scope>
    <source>
        <strain evidence="1 2">DSM 26130</strain>
    </source>
</reference>
<protein>
    <recommendedName>
        <fullName evidence="3">Outer membrane protein beta-barrel domain-containing protein</fullName>
    </recommendedName>
</protein>
<sequence length="255" mass="29348">MWVVCLLFVSTSADAQRERQRPDLRERRVFPPGHPRYVPPDTQQPEIYFPQAPVPGKWRRSIGAVFTTTPPELTEEVRVSVPAIDFNIQRGLTKHLYFAGRIQTQVVQSNLGIGLRWATQVSKRTFIGAGYDLNGWFGALQIKDVFNSQAYGVQTFPSLSVGYRLTRDVQLSVRTEAILDLYYRSQVGNLAVVYDQRRINGVAFTVVLEQPFYDNKHVSLGLRAAYSNFNWQLWSLYDTFDRNLFYPQLIFGFIL</sequence>
<evidence type="ECO:0000313" key="2">
    <source>
        <dbReference type="Proteomes" id="UP000198598"/>
    </source>
</evidence>
<keyword evidence="2" id="KW-1185">Reference proteome</keyword>
<name>A0A1I1X5A5_9BACT</name>
<dbReference type="STRING" id="662367.SAMN05216167_109134"/>
<dbReference type="AlphaFoldDB" id="A0A1I1X5A5"/>